<protein>
    <submittedName>
        <fullName evidence="2">4-amino-4-deoxychorismate lyase</fullName>
    </submittedName>
</protein>
<dbReference type="InterPro" id="IPR043131">
    <property type="entry name" value="BCAT-like_N"/>
</dbReference>
<comment type="similarity">
    <text evidence="1">Belongs to the class-IV pyridoxal-phosphate-dependent aminotransferase family.</text>
</comment>
<keyword evidence="3" id="KW-1185">Reference proteome</keyword>
<dbReference type="InterPro" id="IPR036038">
    <property type="entry name" value="Aminotransferase-like"/>
</dbReference>
<reference evidence="2 3" key="1">
    <citation type="submission" date="2019-07" db="EMBL/GenBank/DDBJ databases">
        <title>Whole genome shotgun sequence of Deinococcus cellulosilyticus NBRC 106333.</title>
        <authorList>
            <person name="Hosoyama A."/>
            <person name="Uohara A."/>
            <person name="Ohji S."/>
            <person name="Ichikawa N."/>
        </authorList>
    </citation>
    <scope>NUCLEOTIDE SEQUENCE [LARGE SCALE GENOMIC DNA]</scope>
    <source>
        <strain evidence="2 3">NBRC 106333</strain>
    </source>
</reference>
<dbReference type="Gene3D" id="3.30.470.10">
    <property type="match status" value="1"/>
</dbReference>
<proteinExistence type="inferred from homology"/>
<dbReference type="InterPro" id="IPR050571">
    <property type="entry name" value="Class-IV_PLP-Dep_Aminotrnsfr"/>
</dbReference>
<sequence>MRIVPSEQVQALGHCVYTTLRIHAHQLLYWDGHMERLKSSMDFFGMQPEIHPELKSWIEAQTLEQGLCRITVTETEVMVSFRGFKPIPEKITVMLTDQVVHPVLGLHKTGNHLPYALAAKEVQQSGAFEGLMWDASEQFVVDGTRAGFLLQKNGLFFQPLGGLPSVTRDAALREMGIQAEHVWVTREDLFSADRLWLCGSGMGILPVDTLKDQGEERNFTSSPLPVRSVGLIPPRAPVNR</sequence>
<evidence type="ECO:0000313" key="3">
    <source>
        <dbReference type="Proteomes" id="UP000321306"/>
    </source>
</evidence>
<dbReference type="PANTHER" id="PTHR42743">
    <property type="entry name" value="AMINO-ACID AMINOTRANSFERASE"/>
    <property type="match status" value="1"/>
</dbReference>
<dbReference type="AlphaFoldDB" id="A0A511N2S2"/>
<dbReference type="GO" id="GO:0016829">
    <property type="term" value="F:lyase activity"/>
    <property type="evidence" value="ECO:0007669"/>
    <property type="project" value="UniProtKB-KW"/>
</dbReference>
<dbReference type="OrthoDB" id="9805628at2"/>
<dbReference type="InterPro" id="IPR001544">
    <property type="entry name" value="Aminotrans_IV"/>
</dbReference>
<evidence type="ECO:0000313" key="2">
    <source>
        <dbReference type="EMBL" id="GEM47144.1"/>
    </source>
</evidence>
<dbReference type="Pfam" id="PF01063">
    <property type="entry name" value="Aminotran_4"/>
    <property type="match status" value="1"/>
</dbReference>
<dbReference type="Gene3D" id="3.20.10.10">
    <property type="entry name" value="D-amino Acid Aminotransferase, subunit A, domain 2"/>
    <property type="match status" value="1"/>
</dbReference>
<evidence type="ECO:0000256" key="1">
    <source>
        <dbReference type="ARBA" id="ARBA00009320"/>
    </source>
</evidence>
<dbReference type="GO" id="GO:0046394">
    <property type="term" value="P:carboxylic acid biosynthetic process"/>
    <property type="evidence" value="ECO:0007669"/>
    <property type="project" value="UniProtKB-ARBA"/>
</dbReference>
<dbReference type="EMBL" id="BJXB01000011">
    <property type="protein sequence ID" value="GEM47144.1"/>
    <property type="molecule type" value="Genomic_DNA"/>
</dbReference>
<dbReference type="SUPFAM" id="SSF56752">
    <property type="entry name" value="D-aminoacid aminotransferase-like PLP-dependent enzymes"/>
    <property type="match status" value="1"/>
</dbReference>
<accession>A0A511N2S2</accession>
<name>A0A511N2S2_DEIC1</name>
<dbReference type="InterPro" id="IPR043132">
    <property type="entry name" value="BCAT-like_C"/>
</dbReference>
<gene>
    <name evidence="2" type="ORF">DC3_27790</name>
</gene>
<keyword evidence="2" id="KW-0456">Lyase</keyword>
<dbReference type="PANTHER" id="PTHR42743:SF11">
    <property type="entry name" value="AMINODEOXYCHORISMATE LYASE"/>
    <property type="match status" value="1"/>
</dbReference>
<comment type="caution">
    <text evidence="2">The sequence shown here is derived from an EMBL/GenBank/DDBJ whole genome shotgun (WGS) entry which is preliminary data.</text>
</comment>
<organism evidence="2 3">
    <name type="scientific">Deinococcus cellulosilyticus (strain DSM 18568 / NBRC 106333 / KACC 11606 / 5516J-15)</name>
    <dbReference type="NCBI Taxonomy" id="1223518"/>
    <lineage>
        <taxon>Bacteria</taxon>
        <taxon>Thermotogati</taxon>
        <taxon>Deinococcota</taxon>
        <taxon>Deinococci</taxon>
        <taxon>Deinococcales</taxon>
        <taxon>Deinococcaceae</taxon>
        <taxon>Deinococcus</taxon>
    </lineage>
</organism>
<dbReference type="RefSeq" id="WP_146885161.1">
    <property type="nucleotide sequence ID" value="NZ_BJXB01000011.1"/>
</dbReference>
<dbReference type="Proteomes" id="UP000321306">
    <property type="component" value="Unassembled WGS sequence"/>
</dbReference>